<feature type="compositionally biased region" description="Polar residues" evidence="4">
    <location>
        <begin position="1"/>
        <end position="17"/>
    </location>
</feature>
<evidence type="ECO:0000256" key="2">
    <source>
        <dbReference type="ARBA" id="ARBA00023125"/>
    </source>
</evidence>
<organism evidence="6">
    <name type="scientific">mine drainage metagenome</name>
    <dbReference type="NCBI Taxonomy" id="410659"/>
    <lineage>
        <taxon>unclassified sequences</taxon>
        <taxon>metagenomes</taxon>
        <taxon>ecological metagenomes</taxon>
    </lineage>
</organism>
<dbReference type="Gene3D" id="1.10.10.10">
    <property type="entry name" value="Winged helix-like DNA-binding domain superfamily/Winged helix DNA-binding domain"/>
    <property type="match status" value="1"/>
</dbReference>
<dbReference type="AlphaFoldDB" id="A0A1J5Q252"/>
<comment type="caution">
    <text evidence="6">The sequence shown here is derived from an EMBL/GenBank/DDBJ whole genome shotgun (WGS) entry which is preliminary data.</text>
</comment>
<keyword evidence="2" id="KW-0238">DNA-binding</keyword>
<evidence type="ECO:0000259" key="5">
    <source>
        <dbReference type="PROSITE" id="PS51118"/>
    </source>
</evidence>
<evidence type="ECO:0000256" key="3">
    <source>
        <dbReference type="ARBA" id="ARBA00023163"/>
    </source>
</evidence>
<feature type="compositionally biased region" description="Low complexity" evidence="4">
    <location>
        <begin position="129"/>
        <end position="140"/>
    </location>
</feature>
<name>A0A1J5Q252_9ZZZZ</name>
<proteinExistence type="predicted"/>
<protein>
    <submittedName>
        <fullName evidence="6">HTH-type transcriptional regulator YodB</fullName>
    </submittedName>
</protein>
<feature type="region of interest" description="Disordered" evidence="4">
    <location>
        <begin position="1"/>
        <end position="20"/>
    </location>
</feature>
<evidence type="ECO:0000256" key="1">
    <source>
        <dbReference type="ARBA" id="ARBA00023015"/>
    </source>
</evidence>
<dbReference type="InterPro" id="IPR036390">
    <property type="entry name" value="WH_DNA-bd_sf"/>
</dbReference>
<dbReference type="EMBL" id="MLJW01001632">
    <property type="protein sequence ID" value="OIQ77368.1"/>
    <property type="molecule type" value="Genomic_DNA"/>
</dbReference>
<keyword evidence="1" id="KW-0805">Transcription regulation</keyword>
<feature type="domain" description="HTH hxlR-type" evidence="5">
    <location>
        <begin position="24"/>
        <end position="122"/>
    </location>
</feature>
<dbReference type="InterPro" id="IPR036388">
    <property type="entry name" value="WH-like_DNA-bd_sf"/>
</dbReference>
<evidence type="ECO:0000256" key="4">
    <source>
        <dbReference type="SAM" id="MobiDB-lite"/>
    </source>
</evidence>
<dbReference type="PANTHER" id="PTHR33204:SF37">
    <property type="entry name" value="HTH-TYPE TRANSCRIPTIONAL REGULATOR YODB"/>
    <property type="match status" value="1"/>
</dbReference>
<reference evidence="6" key="1">
    <citation type="submission" date="2016-10" db="EMBL/GenBank/DDBJ databases">
        <title>Sequence of Gallionella enrichment culture.</title>
        <authorList>
            <person name="Poehlein A."/>
            <person name="Muehling M."/>
            <person name="Daniel R."/>
        </authorList>
    </citation>
    <scope>NUCLEOTIDE SEQUENCE</scope>
</reference>
<dbReference type="PANTHER" id="PTHR33204">
    <property type="entry name" value="TRANSCRIPTIONAL REGULATOR, MARR FAMILY"/>
    <property type="match status" value="1"/>
</dbReference>
<accession>A0A1J5Q252</accession>
<dbReference type="GO" id="GO:0003677">
    <property type="term" value="F:DNA binding"/>
    <property type="evidence" value="ECO:0007669"/>
    <property type="project" value="UniProtKB-KW"/>
</dbReference>
<gene>
    <name evidence="6" type="primary">yodB</name>
    <name evidence="6" type="ORF">GALL_409390</name>
</gene>
<evidence type="ECO:0000313" key="6">
    <source>
        <dbReference type="EMBL" id="OIQ77368.1"/>
    </source>
</evidence>
<dbReference type="PROSITE" id="PS51118">
    <property type="entry name" value="HTH_HXLR"/>
    <property type="match status" value="1"/>
</dbReference>
<dbReference type="Pfam" id="PF01638">
    <property type="entry name" value="HxlR"/>
    <property type="match status" value="1"/>
</dbReference>
<dbReference type="SUPFAM" id="SSF46785">
    <property type="entry name" value="Winged helix' DNA-binding domain"/>
    <property type="match status" value="1"/>
</dbReference>
<dbReference type="InterPro" id="IPR002577">
    <property type="entry name" value="HTH_HxlR"/>
</dbReference>
<feature type="region of interest" description="Disordered" evidence="4">
    <location>
        <begin position="122"/>
        <end position="148"/>
    </location>
</feature>
<sequence>MQVTRRNATSKAMNQPTDFKRSPCPVANTLDLIGDKWTLLVVRDLLLGKRTYGELLDSPERIPTNLLADRLKRLEQAGLIESAAYQDRPVRYAYTLTPKGAALGDVLQAFVRWGKAHIPGTRALREPAKPQAPARPAAKPATRRATTR</sequence>
<keyword evidence="3" id="KW-0804">Transcription</keyword>